<reference evidence="1 4" key="1">
    <citation type="submission" date="2023-02" db="EMBL/GenBank/DDBJ databases">
        <title>Pathogen: clinical or host-associated sample.</title>
        <authorList>
            <person name="Hergert J."/>
            <person name="Casey R."/>
            <person name="Wagner J."/>
            <person name="Young E.L."/>
            <person name="Oakeson K.F."/>
        </authorList>
    </citation>
    <scope>NUCLEOTIDE SEQUENCE</scope>
    <source>
        <strain evidence="2 4">2022CK-00829</strain>
        <strain evidence="1">2022CK-00830</strain>
        <plasmid evidence="1">unnamed1</plasmid>
        <plasmid evidence="2 4">unnamed2</plasmid>
    </source>
</reference>
<geneLocation type="plasmid" evidence="2 4">
    <name>unnamed2</name>
</geneLocation>
<dbReference type="AlphaFoldDB" id="A0AAX3N6N9"/>
<evidence type="ECO:0000313" key="3">
    <source>
        <dbReference type="Proteomes" id="UP001220962"/>
    </source>
</evidence>
<evidence type="ECO:0000313" key="2">
    <source>
        <dbReference type="EMBL" id="WDI05351.1"/>
    </source>
</evidence>
<geneLocation type="plasmid" evidence="1 3">
    <name>unnamed1</name>
</geneLocation>
<accession>A0AAX3N6N9</accession>
<gene>
    <name evidence="1" type="ORF">PUW23_25450</name>
    <name evidence="2" type="ORF">PUW25_26530</name>
</gene>
<evidence type="ECO:0008006" key="5">
    <source>
        <dbReference type="Google" id="ProtNLM"/>
    </source>
</evidence>
<proteinExistence type="predicted"/>
<dbReference type="EMBL" id="CP118102">
    <property type="protein sequence ID" value="WDH85385.1"/>
    <property type="molecule type" value="Genomic_DNA"/>
</dbReference>
<sequence>MRITNLAIVFVLFFFPFYYVLDLRTNDLMLVAQLEDKYDAALKTAAQDAGFMLNINEMQEYEAGYQSSKYFKANKEQAIDTFFKTLYLNFEVQNDPVGQSTLASYIPAVVVLDYDGYWLYTLSEYKNADGTTEMKHMWRPKKPYAYTDSQGNSLNFTLDSYVYAFDASDRKWIEGYQWELQNKTDIQILNSTVQFEEARKSWIVSNVQKDLAYFINKHNEVMTRSGISYTFTLPTISQEDWVNTVDDIGIMAFIQGIPIGDQFYNNYAFGGGRLVKAPVIYAAVDPSTGLKYYYRESCSFRYRIEQAFSSEKEAAMKGYFPKVCTNQNNK</sequence>
<keyword evidence="4" id="KW-1185">Reference proteome</keyword>
<evidence type="ECO:0000313" key="1">
    <source>
        <dbReference type="EMBL" id="WDH85385.1"/>
    </source>
</evidence>
<name>A0AAX3N6N9_9BACL</name>
<protein>
    <recommendedName>
        <fullName evidence="5">F0F1-type ATP synthase</fullName>
    </recommendedName>
</protein>
<dbReference type="Proteomes" id="UP001221519">
    <property type="component" value="Plasmid unnamed2"/>
</dbReference>
<dbReference type="RefSeq" id="WP_205054987.1">
    <property type="nucleotide sequence ID" value="NZ_CP118102.1"/>
</dbReference>
<dbReference type="Proteomes" id="UP001220962">
    <property type="component" value="Plasmid unnamed1"/>
</dbReference>
<evidence type="ECO:0000313" key="4">
    <source>
        <dbReference type="Proteomes" id="UP001221519"/>
    </source>
</evidence>
<dbReference type="EMBL" id="CP118110">
    <property type="protein sequence ID" value="WDI05351.1"/>
    <property type="molecule type" value="Genomic_DNA"/>
</dbReference>
<organism evidence="1 3">
    <name type="scientific">Paenibacillus urinalis</name>
    <dbReference type="NCBI Taxonomy" id="521520"/>
    <lineage>
        <taxon>Bacteria</taxon>
        <taxon>Bacillati</taxon>
        <taxon>Bacillota</taxon>
        <taxon>Bacilli</taxon>
        <taxon>Bacillales</taxon>
        <taxon>Paenibacillaceae</taxon>
        <taxon>Paenibacillus</taxon>
    </lineage>
</organism>
<keyword evidence="1" id="KW-0614">Plasmid</keyword>